<accession>A0ABT1QQI7</accession>
<feature type="transmembrane region" description="Helical" evidence="2">
    <location>
        <begin position="695"/>
        <end position="716"/>
    </location>
</feature>
<evidence type="ECO:0000256" key="1">
    <source>
        <dbReference type="SAM" id="MobiDB-lite"/>
    </source>
</evidence>
<evidence type="ECO:0000256" key="2">
    <source>
        <dbReference type="SAM" id="Phobius"/>
    </source>
</evidence>
<keyword evidence="2" id="KW-0472">Membrane</keyword>
<dbReference type="Pfam" id="PF10101">
    <property type="entry name" value="DUF2339"/>
    <property type="match status" value="1"/>
</dbReference>
<sequence length="1011" mass="106333">MNVAFIREVDMGWLYSLIGLFLGAFLGGVVFRYEMGWTSAAIGAVLGALFGRLQTLGQRVQRLQHDLDVLSQARSVQAAAQEARQASAARNQAAAHADRHDVPPVWPAEAPQARPAAAPAFAADSTAAAAPPSISTPPATAAQAAAAKTSAATIAAAAAGTAGTDAPATPPPGPADFDSLLLPEPPPAPTSGRAVFDIGPAPSKLPPKPVTPPRMPRSAPVRETARKTDVYPPSPLETAFDAVKRWFTQGNVPVKIGVLVLFLGVGALMKYAADQGWLRVPMELRMAGIAAAALAGLVFGWRKRESHRAFALSLQGGMIGILLLVVFSSFKQFGLIPAGAAFALLVVIVASAGVMAVAQDALALAVLAIAGGFLAPILTASDSGNHVALFTYYAVLNAAILGIAWVRPWRGLNLLGFGFTFVVGTFWGVLKYRPELFASTEPFLILFYAFYLAIPLLYALRQPDEHRGLVDGSLVFGTPLLAFPLQAGLLQGDTKALALSAFVLALTHLGVAVVALRRLQLNLLGQSHALLALGFATLAVPLALSARATACAWAVEGAALVWLGLRQQRQLPRVIGYLLQLAAGASLLINLADSGSSEGQRAIFNGDFLAIALVSGAGFICAQLLRRHTAETALSRLLLVWALGWWLVLGVHEILRFVPSAEASPGAVANWLLGFAALTALLASEAARRLDWSDLGWPAFIAIAVAPLFVGATAALNPAGPISGAGIAAWIFWFAASLRAQRNLAAQELPGLAAAHFIHTWTWATLLCLQIIDFTDRRWQLGAVWQVLAALVPFALAFVATLARWQPLRFPLDEAAEKARPALLVTLGVLLGSCWAIGLAAAGDPAPLPYLPLLNPLELAQIGFVVALLAWYRQAGRDGDAALDAQFRAQLLAGVGFALLTSITLRSVHFLGGVPWGMGLFQSALTQACLSVVWCLAGLGAMLLGARRASRPVWIGGAALVGLVIVKLILVDRTHLKDLYAILGVLAVGSLLMVVGWFAPNPPRAEAQEPS</sequence>
<comment type="caution">
    <text evidence="3">The sequence shown here is derived from an EMBL/GenBank/DDBJ whole genome shotgun (WGS) entry which is preliminary data.</text>
</comment>
<feature type="transmembrane region" description="Helical" evidence="2">
    <location>
        <begin position="309"/>
        <end position="327"/>
    </location>
</feature>
<feature type="transmembrane region" description="Helical" evidence="2">
    <location>
        <begin position="667"/>
        <end position="683"/>
    </location>
</feature>
<feature type="transmembrane region" description="Helical" evidence="2">
    <location>
        <begin position="496"/>
        <end position="516"/>
    </location>
</feature>
<feature type="transmembrane region" description="Helical" evidence="2">
    <location>
        <begin position="722"/>
        <end position="740"/>
    </location>
</feature>
<feature type="transmembrane region" description="Helical" evidence="2">
    <location>
        <begin position="37"/>
        <end position="53"/>
    </location>
</feature>
<feature type="transmembrane region" description="Helical" evidence="2">
    <location>
        <begin position="574"/>
        <end position="592"/>
    </location>
</feature>
<evidence type="ECO:0000313" key="4">
    <source>
        <dbReference type="Proteomes" id="UP001165498"/>
    </source>
</evidence>
<dbReference type="RefSeq" id="WP_255913376.1">
    <property type="nucleotide sequence ID" value="NZ_JANFQO010000005.1"/>
</dbReference>
<feature type="transmembrane region" description="Helical" evidence="2">
    <location>
        <begin position="361"/>
        <end position="381"/>
    </location>
</feature>
<feature type="region of interest" description="Disordered" evidence="1">
    <location>
        <begin position="202"/>
        <end position="230"/>
    </location>
</feature>
<gene>
    <name evidence="3" type="ORF">NM961_07575</name>
</gene>
<feature type="transmembrane region" description="Helical" evidence="2">
    <location>
        <begin position="412"/>
        <end position="430"/>
    </location>
</feature>
<feature type="compositionally biased region" description="Low complexity" evidence="1">
    <location>
        <begin position="81"/>
        <end position="95"/>
    </location>
</feature>
<feature type="transmembrane region" description="Helical" evidence="2">
    <location>
        <begin position="924"/>
        <end position="946"/>
    </location>
</feature>
<feature type="transmembrane region" description="Helical" evidence="2">
    <location>
        <begin position="604"/>
        <end position="625"/>
    </location>
</feature>
<evidence type="ECO:0000313" key="3">
    <source>
        <dbReference type="EMBL" id="MCQ4164568.1"/>
    </source>
</evidence>
<feature type="transmembrane region" description="Helical" evidence="2">
    <location>
        <begin position="853"/>
        <end position="871"/>
    </location>
</feature>
<feature type="transmembrane region" description="Helical" evidence="2">
    <location>
        <begin position="637"/>
        <end position="655"/>
    </location>
</feature>
<feature type="transmembrane region" description="Helical" evidence="2">
    <location>
        <begin position="284"/>
        <end position="302"/>
    </location>
</feature>
<dbReference type="Proteomes" id="UP001165498">
    <property type="component" value="Unassembled WGS sequence"/>
</dbReference>
<dbReference type="InterPro" id="IPR019286">
    <property type="entry name" value="DUF2339_TM"/>
</dbReference>
<dbReference type="PIRSF" id="PIRSF035905">
    <property type="entry name" value="UCP035905_mp"/>
    <property type="match status" value="1"/>
</dbReference>
<feature type="transmembrane region" description="Helical" evidence="2">
    <location>
        <begin position="523"/>
        <end position="540"/>
    </location>
</feature>
<feature type="transmembrane region" description="Helical" evidence="2">
    <location>
        <begin position="12"/>
        <end position="31"/>
    </location>
</feature>
<feature type="transmembrane region" description="Helical" evidence="2">
    <location>
        <begin position="752"/>
        <end position="772"/>
    </location>
</feature>
<proteinExistence type="predicted"/>
<feature type="transmembrane region" description="Helical" evidence="2">
    <location>
        <begin position="822"/>
        <end position="841"/>
    </location>
</feature>
<feature type="transmembrane region" description="Helical" evidence="2">
    <location>
        <begin position="333"/>
        <end position="354"/>
    </location>
</feature>
<feature type="transmembrane region" description="Helical" evidence="2">
    <location>
        <begin position="387"/>
        <end position="405"/>
    </location>
</feature>
<feature type="transmembrane region" description="Helical" evidence="2">
    <location>
        <begin position="252"/>
        <end position="272"/>
    </location>
</feature>
<keyword evidence="4" id="KW-1185">Reference proteome</keyword>
<feature type="transmembrane region" description="Helical" evidence="2">
    <location>
        <begin position="442"/>
        <end position="460"/>
    </location>
</feature>
<feature type="transmembrane region" description="Helical" evidence="2">
    <location>
        <begin position="784"/>
        <end position="802"/>
    </location>
</feature>
<protein>
    <submittedName>
        <fullName evidence="3">DUF2339 domain-containing protein</fullName>
    </submittedName>
</protein>
<feature type="compositionally biased region" description="Pro residues" evidence="1">
    <location>
        <begin position="203"/>
        <end position="215"/>
    </location>
</feature>
<feature type="transmembrane region" description="Helical" evidence="2">
    <location>
        <begin position="891"/>
        <end position="912"/>
    </location>
</feature>
<organism evidence="3 4">
    <name type="scientific">Tahibacter harae</name>
    <dbReference type="NCBI Taxonomy" id="2963937"/>
    <lineage>
        <taxon>Bacteria</taxon>
        <taxon>Pseudomonadati</taxon>
        <taxon>Pseudomonadota</taxon>
        <taxon>Gammaproteobacteria</taxon>
        <taxon>Lysobacterales</taxon>
        <taxon>Rhodanobacteraceae</taxon>
        <taxon>Tahibacter</taxon>
    </lineage>
</organism>
<dbReference type="PANTHER" id="PTHR38434:SF1">
    <property type="entry name" value="BLL2549 PROTEIN"/>
    <property type="match status" value="1"/>
</dbReference>
<reference evidence="3" key="1">
    <citation type="submission" date="2022-07" db="EMBL/GenBank/DDBJ databases">
        <title>Tahibacter sp., a new gammaproteobacterium isolated from the silt sample collected at pig farm.</title>
        <authorList>
            <person name="Chen H."/>
        </authorList>
    </citation>
    <scope>NUCLEOTIDE SEQUENCE</scope>
    <source>
        <strain evidence="3">P2K</strain>
    </source>
</reference>
<feature type="compositionally biased region" description="Low complexity" evidence="1">
    <location>
        <begin position="107"/>
        <end position="137"/>
    </location>
</feature>
<dbReference type="PANTHER" id="PTHR38434">
    <property type="entry name" value="BLL2549 PROTEIN"/>
    <property type="match status" value="1"/>
</dbReference>
<feature type="region of interest" description="Disordered" evidence="1">
    <location>
        <begin position="81"/>
        <end position="137"/>
    </location>
</feature>
<keyword evidence="2" id="KW-0812">Transmembrane</keyword>
<feature type="transmembrane region" description="Helical" evidence="2">
    <location>
        <begin position="979"/>
        <end position="999"/>
    </location>
</feature>
<keyword evidence="2" id="KW-1133">Transmembrane helix</keyword>
<feature type="transmembrane region" description="Helical" evidence="2">
    <location>
        <begin position="953"/>
        <end position="973"/>
    </location>
</feature>
<dbReference type="InterPro" id="IPR014600">
    <property type="entry name" value="UCP035905_mem"/>
</dbReference>
<dbReference type="EMBL" id="JANFQO010000005">
    <property type="protein sequence ID" value="MCQ4164568.1"/>
    <property type="molecule type" value="Genomic_DNA"/>
</dbReference>
<name>A0ABT1QQI7_9GAMM</name>